<keyword evidence="1" id="KW-0853">WD repeat</keyword>
<evidence type="ECO:0000313" key="4">
    <source>
        <dbReference type="Proteomes" id="UP001195483"/>
    </source>
</evidence>
<dbReference type="EMBL" id="JAEAOA010002232">
    <property type="protein sequence ID" value="KAK3607873.1"/>
    <property type="molecule type" value="Genomic_DNA"/>
</dbReference>
<dbReference type="PANTHER" id="PTHR20995:SF17">
    <property type="entry name" value="F-BOX_WD REPEAT-CONTAINING PROTEIN 5"/>
    <property type="match status" value="1"/>
</dbReference>
<dbReference type="GO" id="GO:0019005">
    <property type="term" value="C:SCF ubiquitin ligase complex"/>
    <property type="evidence" value="ECO:0007669"/>
    <property type="project" value="InterPro"/>
</dbReference>
<dbReference type="InterPro" id="IPR015943">
    <property type="entry name" value="WD40/YVTN_repeat-like_dom_sf"/>
</dbReference>
<reference evidence="3" key="2">
    <citation type="journal article" date="2021" name="Genome Biol. Evol.">
        <title>Developing a high-quality reference genome for a parasitic bivalve with doubly uniparental inheritance (Bivalvia: Unionida).</title>
        <authorList>
            <person name="Smith C.H."/>
        </authorList>
    </citation>
    <scope>NUCLEOTIDE SEQUENCE</scope>
    <source>
        <strain evidence="3">CHS0354</strain>
        <tissue evidence="3">Mantle</tissue>
    </source>
</reference>
<dbReference type="Proteomes" id="UP001195483">
    <property type="component" value="Unassembled WGS sequence"/>
</dbReference>
<dbReference type="SUPFAM" id="SSF50978">
    <property type="entry name" value="WD40 repeat-like"/>
    <property type="match status" value="1"/>
</dbReference>
<feature type="domain" description="F-box" evidence="2">
    <location>
        <begin position="15"/>
        <end position="61"/>
    </location>
</feature>
<dbReference type="PANTHER" id="PTHR20995">
    <property type="entry name" value="F-BOX/WD REPEAT-CONTAINING PROTEIN 5"/>
    <property type="match status" value="1"/>
</dbReference>
<dbReference type="GO" id="GO:0080008">
    <property type="term" value="C:Cul4-RING E3 ubiquitin ligase complex"/>
    <property type="evidence" value="ECO:0007669"/>
    <property type="project" value="InterPro"/>
</dbReference>
<proteinExistence type="predicted"/>
<dbReference type="Pfam" id="PF12937">
    <property type="entry name" value="F-box-like"/>
    <property type="match status" value="1"/>
</dbReference>
<accession>A0AAE0WA99</accession>
<dbReference type="SUPFAM" id="SSF81383">
    <property type="entry name" value="F-box domain"/>
    <property type="match status" value="1"/>
</dbReference>
<dbReference type="PROSITE" id="PS50181">
    <property type="entry name" value="FBOX"/>
    <property type="match status" value="1"/>
</dbReference>
<dbReference type="InterPro" id="IPR036322">
    <property type="entry name" value="WD40_repeat_dom_sf"/>
</dbReference>
<comment type="caution">
    <text evidence="3">The sequence shown here is derived from an EMBL/GenBank/DDBJ whole genome shotgun (WGS) entry which is preliminary data.</text>
</comment>
<reference evidence="3" key="3">
    <citation type="submission" date="2023-05" db="EMBL/GenBank/DDBJ databases">
        <authorList>
            <person name="Smith C.H."/>
        </authorList>
    </citation>
    <scope>NUCLEOTIDE SEQUENCE</scope>
    <source>
        <strain evidence="3">CHS0354</strain>
        <tissue evidence="3">Mantle</tissue>
    </source>
</reference>
<dbReference type="PROSITE" id="PS50294">
    <property type="entry name" value="WD_REPEATS_REGION"/>
    <property type="match status" value="1"/>
</dbReference>
<gene>
    <name evidence="3" type="ORF">CHS0354_038303</name>
</gene>
<dbReference type="InterPro" id="IPR036047">
    <property type="entry name" value="F-box-like_dom_sf"/>
</dbReference>
<dbReference type="InterPro" id="IPR042508">
    <property type="entry name" value="FBXW5"/>
</dbReference>
<keyword evidence="4" id="KW-1185">Reference proteome</keyword>
<feature type="repeat" description="WD" evidence="1">
    <location>
        <begin position="99"/>
        <end position="132"/>
    </location>
</feature>
<evidence type="ECO:0000259" key="2">
    <source>
        <dbReference type="PROSITE" id="PS50181"/>
    </source>
</evidence>
<sequence>MDGEVEEEVENEACTSTWQKATDSVLLDVFSFLNATSLCNAAQTCKAWNRVACDKTLWRNLLRCSVNDPDCVLPEGRHSWFKEYERIHFRAPLVLSETLTKHTDEVLHVGFAHGGHLFSTTSKDCTLKVWEVGYPTQLKFTKDFNDLQWSDTHFSCFNESDTMILVSGDNVEMADGSGFVAVLSLIHDFKILQIIAVNSSQWFRSWLDDTTLLGEHLMKSEDGHTTKVEIEAYKVHDLFSPVSEPFMGDFLDENTRFGHVLLTVSCGAVNLIKFMKVANVPRYFADTVQASICECSQLDTALDDNHTEKSTFFYSGEDNTRKIDICDQAKHSSNVEKKNGSKGFFEAKILTDLRWDAEDKSSELNDSDNEVKLDFFDNFMENSLSGQSKVETCLSRQSEVHNDDNPYNCEMKSGLTNETNVRDGDHHTVKQIKMIKNEAIGFVISSDSENQHGKGKAKLFSVKGENASFSTNLEHFDSVENVIHSSDACSNGYNTSNYKVQHGLEGVNHSSKASSICGPSGGIDKILIFVTGEFSGSLNRLCFKSLSNVIPENAKTTKKSPGPDMHITHERDTDMHLQGIKNDSKLDHIIDLDGRVVGVCLSEDQRYLFINFRPWIDKVDRAELRERPHLSPNIEVRVIDLLTFQDMSVKYIGHKGYFPSFMCCLVYLDVSQDYIASGSTNTEGYLWDRHYKCILGNFEHGPGVVNAVAFCPGNQECLVTVSDDNTIKVWRSKRLMKRLCKTHL</sequence>
<dbReference type="SMART" id="SM00256">
    <property type="entry name" value="FBOX"/>
    <property type="match status" value="1"/>
</dbReference>
<evidence type="ECO:0000256" key="1">
    <source>
        <dbReference type="PROSITE-ProRule" id="PRU00221"/>
    </source>
</evidence>
<dbReference type="SMART" id="SM00320">
    <property type="entry name" value="WD40"/>
    <property type="match status" value="3"/>
</dbReference>
<dbReference type="Gene3D" id="2.130.10.10">
    <property type="entry name" value="YVTN repeat-like/Quinoprotein amine dehydrogenase"/>
    <property type="match status" value="2"/>
</dbReference>
<dbReference type="InterPro" id="IPR001680">
    <property type="entry name" value="WD40_rpt"/>
</dbReference>
<dbReference type="Gene3D" id="1.20.1280.50">
    <property type="match status" value="1"/>
</dbReference>
<dbReference type="InterPro" id="IPR001810">
    <property type="entry name" value="F-box_dom"/>
</dbReference>
<protein>
    <recommendedName>
        <fullName evidence="2">F-box domain-containing protein</fullName>
    </recommendedName>
</protein>
<organism evidence="3 4">
    <name type="scientific">Potamilus streckersoni</name>
    <dbReference type="NCBI Taxonomy" id="2493646"/>
    <lineage>
        <taxon>Eukaryota</taxon>
        <taxon>Metazoa</taxon>
        <taxon>Spiralia</taxon>
        <taxon>Lophotrochozoa</taxon>
        <taxon>Mollusca</taxon>
        <taxon>Bivalvia</taxon>
        <taxon>Autobranchia</taxon>
        <taxon>Heteroconchia</taxon>
        <taxon>Palaeoheterodonta</taxon>
        <taxon>Unionida</taxon>
        <taxon>Unionoidea</taxon>
        <taxon>Unionidae</taxon>
        <taxon>Ambleminae</taxon>
        <taxon>Lampsilini</taxon>
        <taxon>Potamilus</taxon>
    </lineage>
</organism>
<dbReference type="PROSITE" id="PS50082">
    <property type="entry name" value="WD_REPEATS_2"/>
    <property type="match status" value="1"/>
</dbReference>
<reference evidence="3" key="1">
    <citation type="journal article" date="2021" name="Genome Biol. Evol.">
        <title>A High-Quality Reference Genome for a Parasitic Bivalve with Doubly Uniparental Inheritance (Bivalvia: Unionida).</title>
        <authorList>
            <person name="Smith C.H."/>
        </authorList>
    </citation>
    <scope>NUCLEOTIDE SEQUENCE</scope>
    <source>
        <strain evidence="3">CHS0354</strain>
    </source>
</reference>
<name>A0AAE0WA99_9BIVA</name>
<evidence type="ECO:0000313" key="3">
    <source>
        <dbReference type="EMBL" id="KAK3607873.1"/>
    </source>
</evidence>
<dbReference type="AlphaFoldDB" id="A0AAE0WA99"/>
<dbReference type="GO" id="GO:0016567">
    <property type="term" value="P:protein ubiquitination"/>
    <property type="evidence" value="ECO:0007669"/>
    <property type="project" value="InterPro"/>
</dbReference>
<dbReference type="Pfam" id="PF00400">
    <property type="entry name" value="WD40"/>
    <property type="match status" value="2"/>
</dbReference>